<name>A0A7T4AA76_AERJA</name>
<organism evidence="2 3">
    <name type="scientific">Aeromonas jandaei</name>
    <dbReference type="NCBI Taxonomy" id="650"/>
    <lineage>
        <taxon>Bacteria</taxon>
        <taxon>Pseudomonadati</taxon>
        <taxon>Pseudomonadota</taxon>
        <taxon>Gammaproteobacteria</taxon>
        <taxon>Aeromonadales</taxon>
        <taxon>Aeromonadaceae</taxon>
        <taxon>Aeromonas</taxon>
    </lineage>
</organism>
<sequence length="221" mass="25155">MKWAGWWLLCCLNPIAQGAPLSLAAPVEYIPLLRPFYEEWFGKAGVDFTFIPCTSARCKKLLDSDSTIDGDIARIKGFEQTHPHMIPVGTAIGEVTIYAQSKQDASWPPASQELIGCLRGIQWCSRYLDSRRIVWFNDEKQGLALLQRGRTDWVIRLLPTNQSPLAAPWKRVSDIEVYLYLNKSRQADIAALVQSQQQLIASGRWQQMQERYFSALLTPVR</sequence>
<dbReference type="SUPFAM" id="SSF53850">
    <property type="entry name" value="Periplasmic binding protein-like II"/>
    <property type="match status" value="1"/>
</dbReference>
<evidence type="ECO:0000313" key="3">
    <source>
        <dbReference type="Proteomes" id="UP000595481"/>
    </source>
</evidence>
<dbReference type="RefSeq" id="WP_042031045.1">
    <property type="nucleotide sequence ID" value="NZ_CAWMFX010000025.1"/>
</dbReference>
<dbReference type="Proteomes" id="UP000595481">
    <property type="component" value="Chromosome"/>
</dbReference>
<evidence type="ECO:0000313" key="2">
    <source>
        <dbReference type="EMBL" id="QQB20111.1"/>
    </source>
</evidence>
<dbReference type="EMBL" id="CP066092">
    <property type="protein sequence ID" value="QQB20111.1"/>
    <property type="molecule type" value="Genomic_DNA"/>
</dbReference>
<feature type="chain" id="PRO_5046803813" description="Transporter substrate-binding domain-containing protein" evidence="1">
    <location>
        <begin position="19"/>
        <end position="221"/>
    </location>
</feature>
<accession>A0A7T4AA76</accession>
<protein>
    <recommendedName>
        <fullName evidence="4">Transporter substrate-binding domain-containing protein</fullName>
    </recommendedName>
</protein>
<evidence type="ECO:0008006" key="4">
    <source>
        <dbReference type="Google" id="ProtNLM"/>
    </source>
</evidence>
<dbReference type="GeneID" id="69549751"/>
<proteinExistence type="predicted"/>
<reference evidence="2 3" key="1">
    <citation type="submission" date="2020-12" db="EMBL/GenBank/DDBJ databases">
        <title>FDA dAtabase for Regulatory Grade micrObial Sequences (FDA-ARGOS): Supporting development and validation of Infectious Disease Dx tests.</title>
        <authorList>
            <person name="Sproer C."/>
            <person name="Gronow S."/>
            <person name="Severitt S."/>
            <person name="Schroder I."/>
            <person name="Tallon L."/>
            <person name="Sadzewicz L."/>
            <person name="Zhao X."/>
            <person name="Boylan J."/>
            <person name="Ott S."/>
            <person name="Bowen H."/>
            <person name="Vavikolanu K."/>
            <person name="Mehta A."/>
            <person name="Aluvathingal J."/>
            <person name="Nadendla S."/>
            <person name="Lowell S."/>
            <person name="Myers T."/>
            <person name="Yan Y."/>
            <person name="Sichtig H."/>
        </authorList>
    </citation>
    <scope>NUCLEOTIDE SEQUENCE [LARGE SCALE GENOMIC DNA]</scope>
    <source>
        <strain evidence="2 3">FDAARGOS_986</strain>
    </source>
</reference>
<evidence type="ECO:0000256" key="1">
    <source>
        <dbReference type="SAM" id="SignalP"/>
    </source>
</evidence>
<keyword evidence="3" id="KW-1185">Reference proteome</keyword>
<gene>
    <name evidence="2" type="ORF">I6H43_00655</name>
</gene>
<feature type="signal peptide" evidence="1">
    <location>
        <begin position="1"/>
        <end position="18"/>
    </location>
</feature>
<keyword evidence="1" id="KW-0732">Signal</keyword>